<comment type="caution">
    <text evidence="11">The sequence shown here is derived from an EMBL/GenBank/DDBJ whole genome shotgun (WGS) entry which is preliminary data.</text>
</comment>
<evidence type="ECO:0000256" key="8">
    <source>
        <dbReference type="ARBA" id="ARBA00023239"/>
    </source>
</evidence>
<evidence type="ECO:0000256" key="4">
    <source>
        <dbReference type="ARBA" id="ARBA00012982"/>
    </source>
</evidence>
<evidence type="ECO:0000313" key="12">
    <source>
        <dbReference type="Proteomes" id="UP000675121"/>
    </source>
</evidence>
<dbReference type="GO" id="GO:0070497">
    <property type="term" value="F:6-carboxytetrahydropterin synthase activity"/>
    <property type="evidence" value="ECO:0007669"/>
    <property type="project" value="UniProtKB-EC"/>
</dbReference>
<evidence type="ECO:0000256" key="5">
    <source>
        <dbReference type="ARBA" id="ARBA00018141"/>
    </source>
</evidence>
<dbReference type="PANTHER" id="PTHR12589">
    <property type="entry name" value="PYRUVOYL TETRAHYDROBIOPTERIN SYNTHASE"/>
    <property type="match status" value="1"/>
</dbReference>
<dbReference type="EC" id="4.1.2.50" evidence="4"/>
<reference evidence="11" key="1">
    <citation type="submission" date="2021-02" db="EMBL/GenBank/DDBJ databases">
        <authorList>
            <person name="Vanwijnsberghe S."/>
        </authorList>
    </citation>
    <scope>NUCLEOTIDE SEQUENCE</scope>
    <source>
        <strain evidence="11">R-70211</strain>
    </source>
</reference>
<protein>
    <recommendedName>
        <fullName evidence="5">6-carboxy-5,6,7,8-tetrahydropterin synthase</fullName>
        <ecNumber evidence="4">4.1.2.50</ecNumber>
    </recommendedName>
    <alternativeName>
        <fullName evidence="9">Queuosine biosynthesis protein QueD</fullName>
    </alternativeName>
</protein>
<dbReference type="InterPro" id="IPR007115">
    <property type="entry name" value="6-PTP_synth/QueD"/>
</dbReference>
<dbReference type="AlphaFoldDB" id="A0A9N8MJG5"/>
<keyword evidence="12" id="KW-1185">Reference proteome</keyword>
<evidence type="ECO:0000313" key="11">
    <source>
        <dbReference type="EMBL" id="CAE6858565.1"/>
    </source>
</evidence>
<evidence type="ECO:0000256" key="9">
    <source>
        <dbReference type="ARBA" id="ARBA00031449"/>
    </source>
</evidence>
<comment type="pathway">
    <text evidence="2">Purine metabolism; 7-cyano-7-deazaguanine biosynthesis.</text>
</comment>
<dbReference type="GO" id="GO:0046872">
    <property type="term" value="F:metal ion binding"/>
    <property type="evidence" value="ECO:0007669"/>
    <property type="project" value="UniProtKB-KW"/>
</dbReference>
<evidence type="ECO:0000256" key="3">
    <source>
        <dbReference type="ARBA" id="ARBA00008900"/>
    </source>
</evidence>
<keyword evidence="7" id="KW-0862">Zinc</keyword>
<accession>A0A9N8MJG5</accession>
<evidence type="ECO:0000256" key="10">
    <source>
        <dbReference type="ARBA" id="ARBA00048807"/>
    </source>
</evidence>
<name>A0A9N8MJG5_9BURK</name>
<dbReference type="Pfam" id="PF01242">
    <property type="entry name" value="PTPS"/>
    <property type="match status" value="1"/>
</dbReference>
<keyword evidence="6" id="KW-0479">Metal-binding</keyword>
<evidence type="ECO:0000256" key="6">
    <source>
        <dbReference type="ARBA" id="ARBA00022723"/>
    </source>
</evidence>
<proteinExistence type="inferred from homology"/>
<comment type="similarity">
    <text evidence="3">Belongs to the PTPS family. QueD subfamily.</text>
</comment>
<dbReference type="Proteomes" id="UP000675121">
    <property type="component" value="Unassembled WGS sequence"/>
</dbReference>
<evidence type="ECO:0000256" key="7">
    <source>
        <dbReference type="ARBA" id="ARBA00022833"/>
    </source>
</evidence>
<organism evidence="11 12">
    <name type="scientific">Paraburkholderia domus</name>
    <dbReference type="NCBI Taxonomy" id="2793075"/>
    <lineage>
        <taxon>Bacteria</taxon>
        <taxon>Pseudomonadati</taxon>
        <taxon>Pseudomonadota</taxon>
        <taxon>Betaproteobacteria</taxon>
        <taxon>Burkholderiales</taxon>
        <taxon>Burkholderiaceae</taxon>
        <taxon>Paraburkholderia</taxon>
    </lineage>
</organism>
<dbReference type="Gene3D" id="3.30.479.10">
    <property type="entry name" value="6-pyruvoyl tetrahydropterin synthase/QueD"/>
    <property type="match status" value="1"/>
</dbReference>
<gene>
    <name evidence="11" type="ORF">R70211_00318</name>
</gene>
<sequence>MRIAEKGIRVLPRDCCLVGGTLPTLRSGECLGEIDVTPNQMNYELSQKFYFEAAHTLHREIDAGSSRRVHGHTYHAQVFVRGSPDPITQMVVDLGLLRREIDRVRDLLDHRFLDDVPELGAATLEGLCAFIYHNLSRALPNISKVRVERPASGDCCDLDPVSRG</sequence>
<dbReference type="InterPro" id="IPR038418">
    <property type="entry name" value="6-PTP_synth/QueD_sf"/>
</dbReference>
<keyword evidence="8" id="KW-0456">Lyase</keyword>
<comment type="catalytic activity">
    <reaction evidence="10">
        <text>7,8-dihydroneopterin 3'-triphosphate + H2O = 6-carboxy-5,6,7,8-tetrahydropterin + triphosphate + acetaldehyde + 2 H(+)</text>
        <dbReference type="Rhea" id="RHEA:27966"/>
        <dbReference type="ChEBI" id="CHEBI:15343"/>
        <dbReference type="ChEBI" id="CHEBI:15377"/>
        <dbReference type="ChEBI" id="CHEBI:15378"/>
        <dbReference type="ChEBI" id="CHEBI:18036"/>
        <dbReference type="ChEBI" id="CHEBI:58462"/>
        <dbReference type="ChEBI" id="CHEBI:61032"/>
        <dbReference type="EC" id="4.1.2.50"/>
    </reaction>
</comment>
<dbReference type="PANTHER" id="PTHR12589:SF7">
    <property type="entry name" value="6-PYRUVOYL TETRAHYDROBIOPTERIN SYNTHASE"/>
    <property type="match status" value="1"/>
</dbReference>
<evidence type="ECO:0000256" key="1">
    <source>
        <dbReference type="ARBA" id="ARBA00001947"/>
    </source>
</evidence>
<dbReference type="EMBL" id="CAJNAS010000001">
    <property type="protein sequence ID" value="CAE6858565.1"/>
    <property type="molecule type" value="Genomic_DNA"/>
</dbReference>
<evidence type="ECO:0000256" key="2">
    <source>
        <dbReference type="ARBA" id="ARBA00005061"/>
    </source>
</evidence>
<dbReference type="SUPFAM" id="SSF55620">
    <property type="entry name" value="Tetrahydrobiopterin biosynthesis enzymes-like"/>
    <property type="match status" value="1"/>
</dbReference>
<comment type="cofactor">
    <cofactor evidence="1">
        <name>Zn(2+)</name>
        <dbReference type="ChEBI" id="CHEBI:29105"/>
    </cofactor>
</comment>